<organism evidence="8 9">
    <name type="scientific">Penaeus vannamei</name>
    <name type="common">Whiteleg shrimp</name>
    <name type="synonym">Litopenaeus vannamei</name>
    <dbReference type="NCBI Taxonomy" id="6689"/>
    <lineage>
        <taxon>Eukaryota</taxon>
        <taxon>Metazoa</taxon>
        <taxon>Ecdysozoa</taxon>
        <taxon>Arthropoda</taxon>
        <taxon>Crustacea</taxon>
        <taxon>Multicrustacea</taxon>
        <taxon>Malacostraca</taxon>
        <taxon>Eumalacostraca</taxon>
        <taxon>Eucarida</taxon>
        <taxon>Decapoda</taxon>
        <taxon>Dendrobranchiata</taxon>
        <taxon>Penaeoidea</taxon>
        <taxon>Penaeidae</taxon>
        <taxon>Penaeus</taxon>
    </lineage>
</organism>
<evidence type="ECO:0000313" key="8">
    <source>
        <dbReference type="EMBL" id="ROT80808.1"/>
    </source>
</evidence>
<dbReference type="STRING" id="6689.A0A3R7QJH9"/>
<feature type="transmembrane region" description="Helical" evidence="6">
    <location>
        <begin position="117"/>
        <end position="136"/>
    </location>
</feature>
<comment type="caution">
    <text evidence="8">The sequence shown here is derived from an EMBL/GenBank/DDBJ whole genome shotgun (WGS) entry which is preliminary data.</text>
</comment>
<dbReference type="AlphaFoldDB" id="A0A3R7QJH9"/>
<evidence type="ECO:0000256" key="5">
    <source>
        <dbReference type="SAM" id="MobiDB-lite"/>
    </source>
</evidence>
<evidence type="ECO:0000256" key="2">
    <source>
        <dbReference type="ARBA" id="ARBA00022692"/>
    </source>
</evidence>
<gene>
    <name evidence="8" type="ORF">C7M84_000445</name>
</gene>
<reference evidence="8 9" key="1">
    <citation type="submission" date="2018-04" db="EMBL/GenBank/DDBJ databases">
        <authorList>
            <person name="Zhang X."/>
            <person name="Yuan J."/>
            <person name="Li F."/>
            <person name="Xiang J."/>
        </authorList>
    </citation>
    <scope>NUCLEOTIDE SEQUENCE [LARGE SCALE GENOMIC DNA]</scope>
    <source>
        <tissue evidence="8">Muscle</tissue>
    </source>
</reference>
<feature type="transmembrane region" description="Helical" evidence="6">
    <location>
        <begin position="142"/>
        <end position="162"/>
    </location>
</feature>
<dbReference type="OrthoDB" id="655540at2759"/>
<dbReference type="InterPro" id="IPR013057">
    <property type="entry name" value="AA_transpt_TM"/>
</dbReference>
<sequence>MEVVIPTDKEGKLPPSADNDNRICLGSCGSLSSPLVCSARAVLWPFNRFNEAEQIQITLSHSTNEKMNFEETEKLFSKRDSYAATNGSAESPAASAESANGWAPEENGGEGRARRGLTMMLGAIFLVGEMAGAGVLNLPKAMVNTGWVGVPLIIVLCAGVAYSGTRLAECWVLLEERWPEYRVPCRRPYPA</sequence>
<keyword evidence="4 6" id="KW-0472">Membrane</keyword>
<keyword evidence="3 6" id="KW-1133">Transmembrane helix</keyword>
<reference evidence="8 9" key="2">
    <citation type="submission" date="2019-01" db="EMBL/GenBank/DDBJ databases">
        <title>The decoding of complex shrimp genome reveals the adaptation for benthos swimmer, frequently molting mechanism and breeding impact on genome.</title>
        <authorList>
            <person name="Sun Y."/>
            <person name="Gao Y."/>
            <person name="Yu Y."/>
        </authorList>
    </citation>
    <scope>NUCLEOTIDE SEQUENCE [LARGE SCALE GENOMIC DNA]</scope>
    <source>
        <tissue evidence="8">Muscle</tissue>
    </source>
</reference>
<feature type="region of interest" description="Disordered" evidence="5">
    <location>
        <begin position="85"/>
        <end position="110"/>
    </location>
</feature>
<comment type="subcellular location">
    <subcellularLocation>
        <location evidence="1">Membrane</location>
    </subcellularLocation>
</comment>
<feature type="domain" description="Amino acid transporter transmembrane" evidence="7">
    <location>
        <begin position="117"/>
        <end position="175"/>
    </location>
</feature>
<evidence type="ECO:0000259" key="7">
    <source>
        <dbReference type="Pfam" id="PF01490"/>
    </source>
</evidence>
<dbReference type="Proteomes" id="UP000283509">
    <property type="component" value="Unassembled WGS sequence"/>
</dbReference>
<accession>A0A3R7QJH9</accession>
<evidence type="ECO:0000256" key="6">
    <source>
        <dbReference type="SAM" id="Phobius"/>
    </source>
</evidence>
<protein>
    <recommendedName>
        <fullName evidence="7">Amino acid transporter transmembrane domain-containing protein</fullName>
    </recommendedName>
</protein>
<keyword evidence="9" id="KW-1185">Reference proteome</keyword>
<dbReference type="Pfam" id="PF01490">
    <property type="entry name" value="Aa_trans"/>
    <property type="match status" value="1"/>
</dbReference>
<feature type="compositionally biased region" description="Low complexity" evidence="5">
    <location>
        <begin position="88"/>
        <end position="99"/>
    </location>
</feature>
<evidence type="ECO:0000313" key="9">
    <source>
        <dbReference type="Proteomes" id="UP000283509"/>
    </source>
</evidence>
<dbReference type="EMBL" id="QCYY01001065">
    <property type="protein sequence ID" value="ROT80808.1"/>
    <property type="molecule type" value="Genomic_DNA"/>
</dbReference>
<evidence type="ECO:0000256" key="4">
    <source>
        <dbReference type="ARBA" id="ARBA00023136"/>
    </source>
</evidence>
<evidence type="ECO:0000256" key="1">
    <source>
        <dbReference type="ARBA" id="ARBA00004370"/>
    </source>
</evidence>
<evidence type="ECO:0000256" key="3">
    <source>
        <dbReference type="ARBA" id="ARBA00022989"/>
    </source>
</evidence>
<name>A0A3R7QJH9_PENVA</name>
<proteinExistence type="predicted"/>
<keyword evidence="2 6" id="KW-0812">Transmembrane</keyword>
<dbReference type="GO" id="GO:0016020">
    <property type="term" value="C:membrane"/>
    <property type="evidence" value="ECO:0007669"/>
    <property type="project" value="UniProtKB-SubCell"/>
</dbReference>